<evidence type="ECO:0000313" key="2">
    <source>
        <dbReference type="Proteomes" id="UP001055091"/>
    </source>
</evidence>
<dbReference type="AlphaFoldDB" id="A0AA37JNM7"/>
<proteinExistence type="predicted"/>
<sequence>MKKTTLNFLLLLFAVTVMVLAIWGPEAISGYRDKSVLNEIHVKDAEGEGEGYRYSLSRSDKLYILAEALNSQTLPESGQYTAERQEAPGETYGGTAGTYAFIVNHRGPSDREIKEEELFEAVNEGLDTLKKLGILPESVRDANAAAYDAVLYSAIDVLEPRNNVAVWKVSLSNIQKNNDRGNRLIDAYIDADDGKLYEFYVRTELTWEDMDPDGIAENWSGYLGLLAPLPYEGNNPLMEMTPYFKKYKLTGAGKGDTTATVGYYDGIQELFVKISR</sequence>
<name>A0AA37JNM7_9FIRM</name>
<gene>
    <name evidence="1" type="ORF">CE91St55_62380</name>
</gene>
<dbReference type="Proteomes" id="UP001055091">
    <property type="component" value="Unassembled WGS sequence"/>
</dbReference>
<accession>A0AA37JNM7</accession>
<organism evidence="1 2">
    <name type="scientific">Hungatella hathewayi</name>
    <dbReference type="NCBI Taxonomy" id="154046"/>
    <lineage>
        <taxon>Bacteria</taxon>
        <taxon>Bacillati</taxon>
        <taxon>Bacillota</taxon>
        <taxon>Clostridia</taxon>
        <taxon>Lachnospirales</taxon>
        <taxon>Lachnospiraceae</taxon>
        <taxon>Hungatella</taxon>
    </lineage>
</organism>
<evidence type="ECO:0000313" key="1">
    <source>
        <dbReference type="EMBL" id="GKH04257.1"/>
    </source>
</evidence>
<comment type="caution">
    <text evidence="1">The sequence shown here is derived from an EMBL/GenBank/DDBJ whole genome shotgun (WGS) entry which is preliminary data.</text>
</comment>
<reference evidence="1" key="1">
    <citation type="submission" date="2022-01" db="EMBL/GenBank/DDBJ databases">
        <title>Novel bile acid biosynthetic pathways are enriched in the microbiome of centenarians.</title>
        <authorList>
            <person name="Sato Y."/>
            <person name="Atarashi K."/>
            <person name="Plichta R.D."/>
            <person name="Arai Y."/>
            <person name="Sasajima S."/>
            <person name="Kearney M.S."/>
            <person name="Suda W."/>
            <person name="Takeshita K."/>
            <person name="Sasaki T."/>
            <person name="Okamoto S."/>
            <person name="Skelly N.A."/>
            <person name="Okamura Y."/>
            <person name="Vlamakis H."/>
            <person name="Li Y."/>
            <person name="Tanoue T."/>
            <person name="Takei H."/>
            <person name="Nittono H."/>
            <person name="Narushima S."/>
            <person name="Irie J."/>
            <person name="Itoh H."/>
            <person name="Moriya K."/>
            <person name="Sugiura Y."/>
            <person name="Suematsu M."/>
            <person name="Moritoki N."/>
            <person name="Shibata S."/>
            <person name="Littman R.D."/>
            <person name="Fischbach A.M."/>
            <person name="Uwamino Y."/>
            <person name="Inoue T."/>
            <person name="Honda A."/>
            <person name="Hattori M."/>
            <person name="Murai T."/>
            <person name="Xavier J.R."/>
            <person name="Hirose N."/>
            <person name="Honda K."/>
        </authorList>
    </citation>
    <scope>NUCLEOTIDE SEQUENCE</scope>
    <source>
        <strain evidence="1">CE91-St55</strain>
    </source>
</reference>
<dbReference type="RefSeq" id="WP_118040333.1">
    <property type="nucleotide sequence ID" value="NZ_BQNJ01000002.1"/>
</dbReference>
<protein>
    <submittedName>
        <fullName evidence="1">Uncharacterized protein</fullName>
    </submittedName>
</protein>
<dbReference type="EMBL" id="BQNJ01000002">
    <property type="protein sequence ID" value="GKH04257.1"/>
    <property type="molecule type" value="Genomic_DNA"/>
</dbReference>